<proteinExistence type="predicted"/>
<feature type="region of interest" description="Disordered" evidence="1">
    <location>
        <begin position="105"/>
        <end position="141"/>
    </location>
</feature>
<accession>A0ABP7BML3</accession>
<protein>
    <submittedName>
        <fullName evidence="2">Uncharacterized protein</fullName>
    </submittedName>
</protein>
<dbReference type="RefSeq" id="WP_344876977.1">
    <property type="nucleotide sequence ID" value="NZ_BAAAZP010000049.1"/>
</dbReference>
<reference evidence="3" key="1">
    <citation type="journal article" date="2019" name="Int. J. Syst. Evol. Microbiol.">
        <title>The Global Catalogue of Microorganisms (GCM) 10K type strain sequencing project: providing services to taxonomists for standard genome sequencing and annotation.</title>
        <authorList>
            <consortium name="The Broad Institute Genomics Platform"/>
            <consortium name="The Broad Institute Genome Sequencing Center for Infectious Disease"/>
            <person name="Wu L."/>
            <person name="Ma J."/>
        </authorList>
    </citation>
    <scope>NUCLEOTIDE SEQUENCE [LARGE SCALE GENOMIC DNA]</scope>
    <source>
        <strain evidence="3">JCM 16904</strain>
    </source>
</reference>
<name>A0ABP7BML3_9ACTN</name>
<sequence>MSLALKVGDVVEVLSAEEILATLDEKGELDSLPFMPEMLSYCGRRLTVDKVAHKLCDTIGKSGMRRMDDAVHLTGARCDGSAHGGCQTACLLYWKTSWLKRVSGPPTTGPISSGATSGERPLLPVLDDNTRREPGPDGTPRYRCQATELLRAAPERLPFRDLGQYVTDVRAGNAGIASTLRTIFFGVFNRYQRLSRKFPRRLRVKGGLAWGFVRPGPHAGPAPKAATGLRPGDLVRIRSKDEIVATLTTKGFNRGLGFEESMARSCGRVARVSARVEQCIDEKTGELLRMKNPCIVLDGIICDGVYKSNCPRAFLPFWREIWLERIDEPS</sequence>
<feature type="compositionally biased region" description="Polar residues" evidence="1">
    <location>
        <begin position="105"/>
        <end position="116"/>
    </location>
</feature>
<keyword evidence="3" id="KW-1185">Reference proteome</keyword>
<gene>
    <name evidence="2" type="ORF">GCM10022224_028620</name>
</gene>
<evidence type="ECO:0000313" key="2">
    <source>
        <dbReference type="EMBL" id="GAA3662901.1"/>
    </source>
</evidence>
<dbReference type="EMBL" id="BAAAZP010000049">
    <property type="protein sequence ID" value="GAA3662901.1"/>
    <property type="molecule type" value="Genomic_DNA"/>
</dbReference>
<evidence type="ECO:0000313" key="3">
    <source>
        <dbReference type="Proteomes" id="UP001500902"/>
    </source>
</evidence>
<organism evidence="2 3">
    <name type="scientific">Nonomuraea antimicrobica</name>
    <dbReference type="NCBI Taxonomy" id="561173"/>
    <lineage>
        <taxon>Bacteria</taxon>
        <taxon>Bacillati</taxon>
        <taxon>Actinomycetota</taxon>
        <taxon>Actinomycetes</taxon>
        <taxon>Streptosporangiales</taxon>
        <taxon>Streptosporangiaceae</taxon>
        <taxon>Nonomuraea</taxon>
    </lineage>
</organism>
<evidence type="ECO:0000256" key="1">
    <source>
        <dbReference type="SAM" id="MobiDB-lite"/>
    </source>
</evidence>
<dbReference type="Proteomes" id="UP001500902">
    <property type="component" value="Unassembled WGS sequence"/>
</dbReference>
<comment type="caution">
    <text evidence="2">The sequence shown here is derived from an EMBL/GenBank/DDBJ whole genome shotgun (WGS) entry which is preliminary data.</text>
</comment>